<dbReference type="Proteomes" id="UP000305675">
    <property type="component" value="Unassembled WGS sequence"/>
</dbReference>
<dbReference type="OrthoDB" id="6406084at2"/>
<reference evidence="2 3" key="1">
    <citation type="submission" date="2019-04" db="EMBL/GenBank/DDBJ databases">
        <authorList>
            <person name="Hwang J.C."/>
        </authorList>
    </citation>
    <scope>NUCLEOTIDE SEQUENCE [LARGE SCALE GENOMIC DNA]</scope>
    <source>
        <strain evidence="2 3">IMCC35002</strain>
    </source>
</reference>
<name>A0A4U1BU95_9GAMM</name>
<proteinExistence type="predicted"/>
<keyword evidence="1" id="KW-1133">Transmembrane helix</keyword>
<evidence type="ECO:0000313" key="2">
    <source>
        <dbReference type="EMBL" id="TKB57605.1"/>
    </source>
</evidence>
<dbReference type="AlphaFoldDB" id="A0A4U1BU95"/>
<dbReference type="RefSeq" id="WP_136862250.1">
    <property type="nucleotide sequence ID" value="NZ_SWCJ01000002.1"/>
</dbReference>
<keyword evidence="3" id="KW-1185">Reference proteome</keyword>
<organism evidence="2 3">
    <name type="scientific">Ferrimonas aestuarii</name>
    <dbReference type="NCBI Taxonomy" id="2569539"/>
    <lineage>
        <taxon>Bacteria</taxon>
        <taxon>Pseudomonadati</taxon>
        <taxon>Pseudomonadota</taxon>
        <taxon>Gammaproteobacteria</taxon>
        <taxon>Alteromonadales</taxon>
        <taxon>Ferrimonadaceae</taxon>
        <taxon>Ferrimonas</taxon>
    </lineage>
</organism>
<protein>
    <submittedName>
        <fullName evidence="2">Uncharacterized protein</fullName>
    </submittedName>
</protein>
<evidence type="ECO:0000313" key="3">
    <source>
        <dbReference type="Proteomes" id="UP000305675"/>
    </source>
</evidence>
<gene>
    <name evidence="2" type="ORF">FCL42_04850</name>
</gene>
<feature type="transmembrane region" description="Helical" evidence="1">
    <location>
        <begin position="34"/>
        <end position="53"/>
    </location>
</feature>
<sequence length="112" mass="12550">MLYLPLLIPLYALFFYIVLKWLHVENERVKRSFILSLTLLITQLIGATVAAVLELADNVVPLISIGLFVLIVNRFLTLKWWQAILIPIGVTMASSLVAGVGFMIFFRSIASS</sequence>
<feature type="transmembrane region" description="Helical" evidence="1">
    <location>
        <begin position="6"/>
        <end position="22"/>
    </location>
</feature>
<keyword evidence="1" id="KW-0812">Transmembrane</keyword>
<evidence type="ECO:0000256" key="1">
    <source>
        <dbReference type="SAM" id="Phobius"/>
    </source>
</evidence>
<accession>A0A4U1BU95</accession>
<dbReference type="EMBL" id="SWCJ01000002">
    <property type="protein sequence ID" value="TKB57605.1"/>
    <property type="molecule type" value="Genomic_DNA"/>
</dbReference>
<keyword evidence="1" id="KW-0472">Membrane</keyword>
<feature type="transmembrane region" description="Helical" evidence="1">
    <location>
        <begin position="59"/>
        <end position="76"/>
    </location>
</feature>
<comment type="caution">
    <text evidence="2">The sequence shown here is derived from an EMBL/GenBank/DDBJ whole genome shotgun (WGS) entry which is preliminary data.</text>
</comment>
<feature type="transmembrane region" description="Helical" evidence="1">
    <location>
        <begin position="83"/>
        <end position="106"/>
    </location>
</feature>